<dbReference type="GO" id="GO:0030246">
    <property type="term" value="F:carbohydrate binding"/>
    <property type="evidence" value="ECO:0007669"/>
    <property type="project" value="UniProtKB-UniRule"/>
</dbReference>
<keyword evidence="6" id="KW-1185">Reference proteome</keyword>
<keyword evidence="3" id="KW-0812">Transmembrane</keyword>
<keyword evidence="1 2" id="KW-0430">Lectin</keyword>
<evidence type="ECO:0000256" key="3">
    <source>
        <dbReference type="SAM" id="Phobius"/>
    </source>
</evidence>
<evidence type="ECO:0000313" key="5">
    <source>
        <dbReference type="EMBL" id="GFO30387.1"/>
    </source>
</evidence>
<gene>
    <name evidence="5" type="ORF">PoB_005689200</name>
</gene>
<dbReference type="Proteomes" id="UP000735302">
    <property type="component" value="Unassembled WGS sequence"/>
</dbReference>
<dbReference type="InterPro" id="IPR001079">
    <property type="entry name" value="Galectin_CRD"/>
</dbReference>
<dbReference type="Pfam" id="PF00337">
    <property type="entry name" value="Gal-bind_lectin"/>
    <property type="match status" value="1"/>
</dbReference>
<dbReference type="PROSITE" id="PS51257">
    <property type="entry name" value="PROKAR_LIPOPROTEIN"/>
    <property type="match status" value="1"/>
</dbReference>
<comment type="caution">
    <text evidence="5">The sequence shown here is derived from an EMBL/GenBank/DDBJ whole genome shotgun (WGS) entry which is preliminary data.</text>
</comment>
<organism evidence="5 6">
    <name type="scientific">Plakobranchus ocellatus</name>
    <dbReference type="NCBI Taxonomy" id="259542"/>
    <lineage>
        <taxon>Eukaryota</taxon>
        <taxon>Metazoa</taxon>
        <taxon>Spiralia</taxon>
        <taxon>Lophotrochozoa</taxon>
        <taxon>Mollusca</taxon>
        <taxon>Gastropoda</taxon>
        <taxon>Heterobranchia</taxon>
        <taxon>Euthyneura</taxon>
        <taxon>Panpulmonata</taxon>
        <taxon>Sacoglossa</taxon>
        <taxon>Placobranchoidea</taxon>
        <taxon>Plakobranchidae</taxon>
        <taxon>Plakobranchus</taxon>
    </lineage>
</organism>
<name>A0AAV4CFM3_9GAST</name>
<dbReference type="AlphaFoldDB" id="A0AAV4CFM3"/>
<evidence type="ECO:0000313" key="6">
    <source>
        <dbReference type="Proteomes" id="UP000735302"/>
    </source>
</evidence>
<keyword evidence="3" id="KW-1133">Transmembrane helix</keyword>
<sequence length="275" mass="30509">MEKVYRHKTVRGHAILSVMLSSLLFNVIGWSCSCTCVFGSTDFVKSTDRTLVCDPGRVLLTSALCTSLACARKCKEQPECTGFMLQLQSKSSHGASSGARLGTCFWCPANTIVNISYTITDAQLETWIHVLGHLLHPGDKCLMKTPGTLSVGRIVTLRGTVPDPVPDHSQFTLYINDDRNIAVAIDLRFLYLGIYNSVHIHTRTNGMWYTETRLPEEFFPFLPGGKIDFAVLATSERFQVYINGDFIFIVTSTAKWVGHVGHVAVKKINDALITF</sequence>
<accession>A0AAV4CFM3</accession>
<evidence type="ECO:0000259" key="4">
    <source>
        <dbReference type="PROSITE" id="PS51304"/>
    </source>
</evidence>
<dbReference type="SMART" id="SM00908">
    <property type="entry name" value="Gal-bind_lectin"/>
    <property type="match status" value="1"/>
</dbReference>
<feature type="domain" description="Galectin" evidence="4">
    <location>
        <begin position="141"/>
        <end position="275"/>
    </location>
</feature>
<reference evidence="5 6" key="1">
    <citation type="journal article" date="2021" name="Elife">
        <title>Chloroplast acquisition without the gene transfer in kleptoplastic sea slugs, Plakobranchus ocellatus.</title>
        <authorList>
            <person name="Maeda T."/>
            <person name="Takahashi S."/>
            <person name="Yoshida T."/>
            <person name="Shimamura S."/>
            <person name="Takaki Y."/>
            <person name="Nagai Y."/>
            <person name="Toyoda A."/>
            <person name="Suzuki Y."/>
            <person name="Arimoto A."/>
            <person name="Ishii H."/>
            <person name="Satoh N."/>
            <person name="Nishiyama T."/>
            <person name="Hasebe M."/>
            <person name="Maruyama T."/>
            <person name="Minagawa J."/>
            <person name="Obokata J."/>
            <person name="Shigenobu S."/>
        </authorList>
    </citation>
    <scope>NUCLEOTIDE SEQUENCE [LARGE SCALE GENOMIC DNA]</scope>
</reference>
<proteinExistence type="predicted"/>
<dbReference type="PROSITE" id="PS51304">
    <property type="entry name" value="GALECTIN"/>
    <property type="match status" value="1"/>
</dbReference>
<feature type="transmembrane region" description="Helical" evidence="3">
    <location>
        <begin position="12"/>
        <end position="31"/>
    </location>
</feature>
<dbReference type="EMBL" id="BLXT01006233">
    <property type="protein sequence ID" value="GFO30387.1"/>
    <property type="molecule type" value="Genomic_DNA"/>
</dbReference>
<evidence type="ECO:0000256" key="1">
    <source>
        <dbReference type="ARBA" id="ARBA00022734"/>
    </source>
</evidence>
<evidence type="ECO:0000256" key="2">
    <source>
        <dbReference type="RuleBase" id="RU102079"/>
    </source>
</evidence>
<dbReference type="Gene3D" id="2.60.120.200">
    <property type="match status" value="1"/>
</dbReference>
<dbReference type="SUPFAM" id="SSF49899">
    <property type="entry name" value="Concanavalin A-like lectins/glucanases"/>
    <property type="match status" value="1"/>
</dbReference>
<dbReference type="InterPro" id="IPR013320">
    <property type="entry name" value="ConA-like_dom_sf"/>
</dbReference>
<keyword evidence="3" id="KW-0472">Membrane</keyword>
<protein>
    <recommendedName>
        <fullName evidence="2">Galectin</fullName>
    </recommendedName>
</protein>